<name>A0A4R2JP96_9PSEU</name>
<feature type="region of interest" description="Disordered" evidence="1">
    <location>
        <begin position="541"/>
        <end position="579"/>
    </location>
</feature>
<keyword evidence="3" id="KW-1185">Reference proteome</keyword>
<sequence>MRHSSRWWLRALVLWCAAGILLTGPRPPTARALAPVDACAGAGPIAHASAGLDFGGKELSQASAARTAAAIESALTGGALPPGAQVVDGHVVIPNGPSAFTIRVEPVRMPGGLPYAPVATVHMLGPDEAVVRVSDRAAADLIRHAVAARLTEVAVVVTDRANQRRPDVTSGLTEGVLTTAGPDGRIPFSPKDFGQVTALKLLGDQLPRADAKVKNVALGEAMALGLLDQDPEHPVHQMAGNAPLVGTAAAEARAASIRALRPDSAASLDKVLALAGKTDSQAALRDIRAERDCQHRALRAAADQTIAQRADADADLTNSLNAKYPNLPVIPHVIVGSGWAATVDYLTLPPLTNTSGDTPSVLAVASGSGVVNNLGDFRLTQPAMDNELPGAPFQPADFAEDRDDFVFSTAFGRAVGVARALAGMPTYRTLATKVETKPAGASWPAGARYRLTTSDGRELYAHSLDLATGLGPARIPQAVSLAGRTFVDPRTGYQTAVDPSGDIHVLDPAGHVYTGQLPAETSWLLGVRNVDGIPQKLYDPFLLDPQGRPTERRVSDPDTGYSVDPGTQATYDPSGTQVDPATLDPTLRARLGFLPAGYRDPRFVPEPDSPYSVHPVTTDVILTSTGEPVDRGTLSATVLARLDALVREHRVQFGGENTSASYRPTDELLVVGGGAGGASEVEQARYATRQVTWGARRAKLGTDYPQGPPGALDPKGLRLQWNDADRARRAEIERDLSFVNGGFNRRNTLPEIGAFALPIWDATIRTTDLPVTVRYTTDGRFRTTDAQDRPATFTRIVYTIGQEADYPGGAAALIGTETRLYGVLGPDRHELNGLRDAYGGLRVLGAASVTGAVLKLTREDQQALTDKIKDQAQALPPDARDIHPSIRYHAQRIAEMNRTVNLDLL</sequence>
<organism evidence="2 3">
    <name type="scientific">Actinocrispum wychmicini</name>
    <dbReference type="NCBI Taxonomy" id="1213861"/>
    <lineage>
        <taxon>Bacteria</taxon>
        <taxon>Bacillati</taxon>
        <taxon>Actinomycetota</taxon>
        <taxon>Actinomycetes</taxon>
        <taxon>Pseudonocardiales</taxon>
        <taxon>Pseudonocardiaceae</taxon>
        <taxon>Actinocrispum</taxon>
    </lineage>
</organism>
<evidence type="ECO:0000256" key="1">
    <source>
        <dbReference type="SAM" id="MobiDB-lite"/>
    </source>
</evidence>
<dbReference type="EMBL" id="SLWS01000007">
    <property type="protein sequence ID" value="TCO55985.1"/>
    <property type="molecule type" value="Genomic_DNA"/>
</dbReference>
<dbReference type="Proteomes" id="UP000295680">
    <property type="component" value="Unassembled WGS sequence"/>
</dbReference>
<protein>
    <submittedName>
        <fullName evidence="2">Uncharacterized protein</fullName>
    </submittedName>
</protein>
<feature type="compositionally biased region" description="Polar residues" evidence="1">
    <location>
        <begin position="565"/>
        <end position="579"/>
    </location>
</feature>
<dbReference type="AlphaFoldDB" id="A0A4R2JP96"/>
<reference evidence="2 3" key="1">
    <citation type="submission" date="2019-03" db="EMBL/GenBank/DDBJ databases">
        <title>Genomic Encyclopedia of Type Strains, Phase IV (KMG-IV): sequencing the most valuable type-strain genomes for metagenomic binning, comparative biology and taxonomic classification.</title>
        <authorList>
            <person name="Goeker M."/>
        </authorList>
    </citation>
    <scope>NUCLEOTIDE SEQUENCE [LARGE SCALE GENOMIC DNA]</scope>
    <source>
        <strain evidence="2 3">DSM 45934</strain>
    </source>
</reference>
<evidence type="ECO:0000313" key="2">
    <source>
        <dbReference type="EMBL" id="TCO55985.1"/>
    </source>
</evidence>
<gene>
    <name evidence="2" type="ORF">EV192_107410</name>
</gene>
<comment type="caution">
    <text evidence="2">The sequence shown here is derived from an EMBL/GenBank/DDBJ whole genome shotgun (WGS) entry which is preliminary data.</text>
</comment>
<accession>A0A4R2JP96</accession>
<evidence type="ECO:0000313" key="3">
    <source>
        <dbReference type="Proteomes" id="UP000295680"/>
    </source>
</evidence>
<proteinExistence type="predicted"/>